<dbReference type="EMBL" id="AKGD01000001">
    <property type="protein sequence ID" value="EIT70031.1"/>
    <property type="molecule type" value="Genomic_DNA"/>
</dbReference>
<evidence type="ECO:0000313" key="4">
    <source>
        <dbReference type="Proteomes" id="UP000003704"/>
    </source>
</evidence>
<evidence type="ECO:0000313" key="3">
    <source>
        <dbReference type="EMBL" id="EIT70218.1"/>
    </source>
</evidence>
<dbReference type="SMART" id="SM00900">
    <property type="entry name" value="FMN_bind"/>
    <property type="match status" value="1"/>
</dbReference>
<reference evidence="3 4" key="1">
    <citation type="journal article" date="2012" name="J. Bacteriol.">
        <title>Genome Sequence of n-Alkane-Degrading Hydrocarboniphaga effusa Strain AP103T (ATCC BAA-332T).</title>
        <authorList>
            <person name="Chang H.K."/>
            <person name="Zylstra G.J."/>
            <person name="Chae J.C."/>
        </authorList>
    </citation>
    <scope>NUCLEOTIDE SEQUENCE [LARGE SCALE GENOMIC DNA]</scope>
    <source>
        <strain evidence="3 4">AP103</strain>
    </source>
</reference>
<dbReference type="GO" id="GO:0010181">
    <property type="term" value="F:FMN binding"/>
    <property type="evidence" value="ECO:0007669"/>
    <property type="project" value="InterPro"/>
</dbReference>
<dbReference type="InterPro" id="IPR007329">
    <property type="entry name" value="FMN-bd"/>
</dbReference>
<dbReference type="AlphaFoldDB" id="I8T8X5"/>
<dbReference type="Pfam" id="PF04205">
    <property type="entry name" value="FMN_bind"/>
    <property type="match status" value="1"/>
</dbReference>
<comment type="caution">
    <text evidence="3">The sequence shown here is derived from an EMBL/GenBank/DDBJ whole genome shotgun (WGS) entry which is preliminary data.</text>
</comment>
<dbReference type="OrthoDB" id="9778782at2"/>
<dbReference type="RefSeq" id="WP_007183314.1">
    <property type="nucleotide sequence ID" value="NZ_AKGD01000001.1"/>
</dbReference>
<protein>
    <recommendedName>
        <fullName evidence="1">FMN-binding domain-containing protein</fullName>
    </recommendedName>
</protein>
<dbReference type="PATRIC" id="fig|1172194.4.peg.161"/>
<dbReference type="Proteomes" id="UP000003704">
    <property type="component" value="Unassembled WGS sequence"/>
</dbReference>
<organism evidence="3 4">
    <name type="scientific">Hydrocarboniphaga effusa AP103</name>
    <dbReference type="NCBI Taxonomy" id="1172194"/>
    <lineage>
        <taxon>Bacteria</taxon>
        <taxon>Pseudomonadati</taxon>
        <taxon>Pseudomonadota</taxon>
        <taxon>Gammaproteobacteria</taxon>
        <taxon>Nevskiales</taxon>
        <taxon>Nevskiaceae</taxon>
        <taxon>Hydrocarboniphaga</taxon>
    </lineage>
</organism>
<keyword evidence="4" id="KW-1185">Reference proteome</keyword>
<gene>
    <name evidence="2" type="ORF">WQQ_01680</name>
    <name evidence="3" type="ORF">WQQ_03550</name>
</gene>
<reference evidence="3" key="2">
    <citation type="submission" date="2012-05" db="EMBL/GenBank/DDBJ databases">
        <authorList>
            <person name="Park J.-H."/>
            <person name="Zylstra G.J."/>
            <person name="Chae J.-C."/>
        </authorList>
    </citation>
    <scope>NUCLEOTIDE SEQUENCE</scope>
    <source>
        <strain evidence="3">AP103</strain>
    </source>
</reference>
<evidence type="ECO:0000259" key="1">
    <source>
        <dbReference type="SMART" id="SM00900"/>
    </source>
</evidence>
<dbReference type="STRING" id="1172194.WQQ_01680"/>
<proteinExistence type="predicted"/>
<dbReference type="EMBL" id="AKGD01000001">
    <property type="protein sequence ID" value="EIT70218.1"/>
    <property type="molecule type" value="Genomic_DNA"/>
</dbReference>
<evidence type="ECO:0000313" key="2">
    <source>
        <dbReference type="EMBL" id="EIT70031.1"/>
    </source>
</evidence>
<feature type="domain" description="FMN-binding" evidence="1">
    <location>
        <begin position="115"/>
        <end position="193"/>
    </location>
</feature>
<accession>I8T8X5</accession>
<sequence>MKSTFRNLFSIGSRKAAVEHSSLRRSMVVAGLSFPVVSFVSMSARAAEGLEKFYKYNTKPEDYLSGVFGGQVPAPQVADTAGKSGDMLQPLPQRTRYWRANGKTVWIFDEIGKAGYLPTTCGFVVKGGAIESASVLIYRESRGDQIGTAGFLQQFVGAKSSGAGIDKNVDNVSGATYSVNLMKRMARVALALDASVPA</sequence>
<name>I8T8X5_9GAMM</name>
<dbReference type="GO" id="GO:0016020">
    <property type="term" value="C:membrane"/>
    <property type="evidence" value="ECO:0007669"/>
    <property type="project" value="InterPro"/>
</dbReference>